<dbReference type="PANTHER" id="PTHR14326">
    <property type="entry name" value="TARGETING PROTEIN FOR XKLP2"/>
    <property type="match status" value="1"/>
</dbReference>
<evidence type="ECO:0000313" key="4">
    <source>
        <dbReference type="Proteomes" id="UP001055439"/>
    </source>
</evidence>
<dbReference type="GO" id="GO:0060236">
    <property type="term" value="P:regulation of mitotic spindle organization"/>
    <property type="evidence" value="ECO:0007669"/>
    <property type="project" value="InterPro"/>
</dbReference>
<dbReference type="InterPro" id="IPR009675">
    <property type="entry name" value="TPX2_fam"/>
</dbReference>
<keyword evidence="4" id="KW-1185">Reference proteome</keyword>
<organism evidence="3 4">
    <name type="scientific">Musa troglodytarum</name>
    <name type="common">fe'i banana</name>
    <dbReference type="NCBI Taxonomy" id="320322"/>
    <lineage>
        <taxon>Eukaryota</taxon>
        <taxon>Viridiplantae</taxon>
        <taxon>Streptophyta</taxon>
        <taxon>Embryophyta</taxon>
        <taxon>Tracheophyta</taxon>
        <taxon>Spermatophyta</taxon>
        <taxon>Magnoliopsida</taxon>
        <taxon>Liliopsida</taxon>
        <taxon>Zingiberales</taxon>
        <taxon>Musaceae</taxon>
        <taxon>Musa</taxon>
    </lineage>
</organism>
<dbReference type="AlphaFoldDB" id="A0A9E7HZC6"/>
<dbReference type="GO" id="GO:0005819">
    <property type="term" value="C:spindle"/>
    <property type="evidence" value="ECO:0007669"/>
    <property type="project" value="InterPro"/>
</dbReference>
<evidence type="ECO:0000259" key="2">
    <source>
        <dbReference type="Pfam" id="PF12214"/>
    </source>
</evidence>
<feature type="region of interest" description="Disordered" evidence="1">
    <location>
        <begin position="483"/>
        <end position="515"/>
    </location>
</feature>
<dbReference type="EMBL" id="CP097510">
    <property type="protein sequence ID" value="URE38681.1"/>
    <property type="molecule type" value="Genomic_DNA"/>
</dbReference>
<dbReference type="InterPro" id="IPR027330">
    <property type="entry name" value="TPX2_central_dom"/>
</dbReference>
<sequence length="515" mass="58192">MSLRFSSRPRIQISSASAFTRRFPPRFSSPPPFPRVSPLVRAGGRIQLPAAPYPHPPFFVYSLRGAMDDEMVEAVPGVFVCFEVDLDYEFDAPRYFDLGREETSAEAWAAELWFDTAGSYPPSPLIVKLFLGKDIHIATPSTNSDHEDLDYKNLDGSHADSAAPEFMVNDIDRGQSFHNSMLQGVSKLDHKSTFKNPFSKRSTLMKPTASQLAKQNRACEVKSVSRLQKQLQVKKEKRSEDSNNYTLQATKRQRLEKGHCCKGNGVKQQIDLFHKVPGKQNRLADANNQLHRLKLTIPREPELETARRALSSRVQKQRLDGAKCLVEGMAQSTSTFKARPLNRKILEAPSLPLPQKSTPRLPKFKEFNFRTHDRALLHSTTSSSSISSSHIPTAMKSSVRIQYQNSGHQQLHIGDKRTDENKNTPAELRAQTLNQKIFERNGDGVFQTTKWEITVPKEFNFSTTEKLQQTPLTEHFNKLSLTSEAQKPTALPEFPRPSHLDTKDSKENLISGVQK</sequence>
<dbReference type="GO" id="GO:0030295">
    <property type="term" value="F:protein kinase activator activity"/>
    <property type="evidence" value="ECO:0007669"/>
    <property type="project" value="TreeGrafter"/>
</dbReference>
<dbReference type="EMBL" id="CP097510">
    <property type="protein sequence ID" value="URE38682.1"/>
    <property type="molecule type" value="Genomic_DNA"/>
</dbReference>
<dbReference type="PANTHER" id="PTHR14326:SF15">
    <property type="entry name" value="OS06G0130200 PROTEIN"/>
    <property type="match status" value="1"/>
</dbReference>
<gene>
    <name evidence="3" type="ORF">MUK42_07343</name>
</gene>
<dbReference type="GO" id="GO:0090307">
    <property type="term" value="P:mitotic spindle assembly"/>
    <property type="evidence" value="ECO:0007669"/>
    <property type="project" value="TreeGrafter"/>
</dbReference>
<name>A0A9E7HZC6_9LILI</name>
<proteinExistence type="predicted"/>
<dbReference type="GO" id="GO:0008017">
    <property type="term" value="F:microtubule binding"/>
    <property type="evidence" value="ECO:0007669"/>
    <property type="project" value="TreeGrafter"/>
</dbReference>
<evidence type="ECO:0000313" key="3">
    <source>
        <dbReference type="EMBL" id="URE38682.1"/>
    </source>
</evidence>
<feature type="compositionally biased region" description="Basic and acidic residues" evidence="1">
    <location>
        <begin position="496"/>
        <end position="507"/>
    </location>
</feature>
<dbReference type="Pfam" id="PF12214">
    <property type="entry name" value="TPX2_importin"/>
    <property type="match status" value="1"/>
</dbReference>
<accession>A0A9E7HZC6</accession>
<feature type="domain" description="TPX2 central" evidence="2">
    <location>
        <begin position="293"/>
        <end position="461"/>
    </location>
</feature>
<protein>
    <submittedName>
        <fullName evidence="3">Cell cycle regulated microtubule associated protein</fullName>
    </submittedName>
</protein>
<dbReference type="Proteomes" id="UP001055439">
    <property type="component" value="Chromosome 8"/>
</dbReference>
<evidence type="ECO:0000256" key="1">
    <source>
        <dbReference type="SAM" id="MobiDB-lite"/>
    </source>
</evidence>
<dbReference type="GO" id="GO:0005880">
    <property type="term" value="C:nuclear microtubule"/>
    <property type="evidence" value="ECO:0007669"/>
    <property type="project" value="TreeGrafter"/>
</dbReference>
<dbReference type="OrthoDB" id="1684416at2759"/>
<reference evidence="3" key="1">
    <citation type="submission" date="2022-05" db="EMBL/GenBank/DDBJ databases">
        <title>The Musa troglodytarum L. genome provides insights into the mechanism of non-climacteric behaviour and enrichment of carotenoids.</title>
        <authorList>
            <person name="Wang J."/>
        </authorList>
    </citation>
    <scope>NUCLEOTIDE SEQUENCE</scope>
    <source>
        <tissue evidence="3">Leaf</tissue>
    </source>
</reference>